<dbReference type="AlphaFoldDB" id="A0A4U0UEP2"/>
<sequence length="343" mass="36922">MPRTQSYAVLDQDDGTEQQQHRPPTPNNQHATDPATSTPASKPRRFTNRCPTSLSSPLWVLSTLLLLALLIVQHTRPTLPEPNRGTYESGFPTDLPALKPYIRLHSPRFTASAILDLPDGVLTLAEPARDGLGRAFTGKSSAGIDAAWRDLLRARYAAVPREGIEWLNSDEGVPGLTGFGAGVLGEEGLESIAFAGSQAREQGGEPAGPGTKAKNESETFYAGPAFLHHLHCLDTLRLHTAADRRPTNSNNNNNGDSSSSPPNYHPPSSSIPPWGIPMHIDHCIESLRSALLCHADLTPVTLKPVVDARTGRTWAVLGETARKHGCRDGMGLWRAWRGLAGGG</sequence>
<comment type="similarity">
    <text evidence="2">Belongs to the ustYa family.</text>
</comment>
<organism evidence="4 5">
    <name type="scientific">Salinomyces thailandicus</name>
    <dbReference type="NCBI Taxonomy" id="706561"/>
    <lineage>
        <taxon>Eukaryota</taxon>
        <taxon>Fungi</taxon>
        <taxon>Dikarya</taxon>
        <taxon>Ascomycota</taxon>
        <taxon>Pezizomycotina</taxon>
        <taxon>Dothideomycetes</taxon>
        <taxon>Dothideomycetidae</taxon>
        <taxon>Mycosphaerellales</taxon>
        <taxon>Teratosphaeriaceae</taxon>
        <taxon>Salinomyces</taxon>
    </lineage>
</organism>
<comment type="caution">
    <text evidence="4">The sequence shown here is derived from an EMBL/GenBank/DDBJ whole genome shotgun (WGS) entry which is preliminary data.</text>
</comment>
<evidence type="ECO:0000313" key="4">
    <source>
        <dbReference type="EMBL" id="TKA33322.1"/>
    </source>
</evidence>
<dbReference type="OrthoDB" id="3687641at2759"/>
<name>A0A4U0UEP2_9PEZI</name>
<evidence type="ECO:0000313" key="5">
    <source>
        <dbReference type="Proteomes" id="UP000308549"/>
    </source>
</evidence>
<feature type="compositionally biased region" description="Low complexity" evidence="3">
    <location>
        <begin position="248"/>
        <end position="270"/>
    </location>
</feature>
<dbReference type="PANTHER" id="PTHR33365">
    <property type="entry name" value="YALI0B05434P"/>
    <property type="match status" value="1"/>
</dbReference>
<dbReference type="Proteomes" id="UP000308549">
    <property type="component" value="Unassembled WGS sequence"/>
</dbReference>
<proteinExistence type="inferred from homology"/>
<dbReference type="EMBL" id="NAJL01000003">
    <property type="protein sequence ID" value="TKA33322.1"/>
    <property type="molecule type" value="Genomic_DNA"/>
</dbReference>
<dbReference type="PANTHER" id="PTHR33365:SF4">
    <property type="entry name" value="CYCLOCHLOROTINE BIOSYNTHESIS PROTEIN O"/>
    <property type="match status" value="1"/>
</dbReference>
<feature type="compositionally biased region" description="Polar residues" evidence="3">
    <location>
        <begin position="17"/>
        <end position="40"/>
    </location>
</feature>
<evidence type="ECO:0000256" key="2">
    <source>
        <dbReference type="ARBA" id="ARBA00035112"/>
    </source>
</evidence>
<feature type="region of interest" description="Disordered" evidence="3">
    <location>
        <begin position="243"/>
        <end position="270"/>
    </location>
</feature>
<reference evidence="4 5" key="1">
    <citation type="submission" date="2017-03" db="EMBL/GenBank/DDBJ databases">
        <title>Genomes of endolithic fungi from Antarctica.</title>
        <authorList>
            <person name="Coleine C."/>
            <person name="Masonjones S."/>
            <person name="Stajich J.E."/>
        </authorList>
    </citation>
    <scope>NUCLEOTIDE SEQUENCE [LARGE SCALE GENOMIC DNA]</scope>
    <source>
        <strain evidence="4 5">CCFEE 6315</strain>
    </source>
</reference>
<protein>
    <submittedName>
        <fullName evidence="4">Uncharacterized protein</fullName>
    </submittedName>
</protein>
<evidence type="ECO:0000256" key="1">
    <source>
        <dbReference type="ARBA" id="ARBA00004685"/>
    </source>
</evidence>
<gene>
    <name evidence="4" type="ORF">B0A50_00875</name>
</gene>
<dbReference type="GO" id="GO:0043386">
    <property type="term" value="P:mycotoxin biosynthetic process"/>
    <property type="evidence" value="ECO:0007669"/>
    <property type="project" value="InterPro"/>
</dbReference>
<dbReference type="InterPro" id="IPR021765">
    <property type="entry name" value="UstYa-like"/>
</dbReference>
<evidence type="ECO:0000256" key="3">
    <source>
        <dbReference type="SAM" id="MobiDB-lite"/>
    </source>
</evidence>
<comment type="pathway">
    <text evidence="1">Mycotoxin biosynthesis.</text>
</comment>
<accession>A0A4U0UEP2</accession>
<dbReference type="Pfam" id="PF11807">
    <property type="entry name" value="UstYa"/>
    <property type="match status" value="1"/>
</dbReference>
<feature type="region of interest" description="Disordered" evidence="3">
    <location>
        <begin position="1"/>
        <end position="48"/>
    </location>
</feature>
<keyword evidence="5" id="KW-1185">Reference proteome</keyword>